<accession>A0A2T1LTE1</accession>
<dbReference type="OrthoDB" id="9804145at2"/>
<dbReference type="Gene3D" id="3.40.50.300">
    <property type="entry name" value="P-loop containing nucleotide triphosphate hydrolases"/>
    <property type="match status" value="2"/>
</dbReference>
<dbReference type="InterPro" id="IPR027417">
    <property type="entry name" value="P-loop_NTPase"/>
</dbReference>
<dbReference type="Proteomes" id="UP000239001">
    <property type="component" value="Unassembled WGS sequence"/>
</dbReference>
<dbReference type="InterPro" id="IPR050742">
    <property type="entry name" value="Helicase_Restrict-Modif_Enz"/>
</dbReference>
<dbReference type="PANTHER" id="PTHR47396:SF1">
    <property type="entry name" value="ATP-DEPENDENT HELICASE IRC3-RELATED"/>
    <property type="match status" value="1"/>
</dbReference>
<protein>
    <recommendedName>
        <fullName evidence="1">Helicase/UvrB N-terminal domain-containing protein</fullName>
    </recommendedName>
</protein>
<evidence type="ECO:0000313" key="3">
    <source>
        <dbReference type="Proteomes" id="UP000239001"/>
    </source>
</evidence>
<dbReference type="RefSeq" id="WP_106458574.1">
    <property type="nucleotide sequence ID" value="NZ_PXOH01000028.1"/>
</dbReference>
<organism evidence="2 3">
    <name type="scientific">Aphanothece hegewaldii CCALA 016</name>
    <dbReference type="NCBI Taxonomy" id="2107694"/>
    <lineage>
        <taxon>Bacteria</taxon>
        <taxon>Bacillati</taxon>
        <taxon>Cyanobacteriota</taxon>
        <taxon>Cyanophyceae</taxon>
        <taxon>Oscillatoriophycideae</taxon>
        <taxon>Chroococcales</taxon>
        <taxon>Aphanothecaceae</taxon>
        <taxon>Aphanothece</taxon>
    </lineage>
</organism>
<feature type="domain" description="Helicase/UvrB N-terminal" evidence="1">
    <location>
        <begin position="70"/>
        <end position="324"/>
    </location>
</feature>
<dbReference type="GO" id="GO:0016787">
    <property type="term" value="F:hydrolase activity"/>
    <property type="evidence" value="ECO:0007669"/>
    <property type="project" value="InterPro"/>
</dbReference>
<dbReference type="AlphaFoldDB" id="A0A2T1LTE1"/>
<reference evidence="2 3" key="2">
    <citation type="submission" date="2018-03" db="EMBL/GenBank/DDBJ databases">
        <authorList>
            <person name="Keele B.F."/>
        </authorList>
    </citation>
    <scope>NUCLEOTIDE SEQUENCE [LARGE SCALE GENOMIC DNA]</scope>
    <source>
        <strain evidence="2 3">CCALA 016</strain>
    </source>
</reference>
<evidence type="ECO:0000259" key="1">
    <source>
        <dbReference type="Pfam" id="PF04851"/>
    </source>
</evidence>
<dbReference type="InterPro" id="IPR006935">
    <property type="entry name" value="Helicase/UvrB_N"/>
</dbReference>
<sequence>MTSSTTVRTIGLLLPTLLKADLVGWRNTGWAGVTRTTAELLSYWFEEERDGANFHPCQQQAIETIIYCHEILGIANPYQLYQEFSPNNPRVAEAAQSTVLRNELEAIAFPKYCLKMATGSGKTWVLNALLVWHYFNALNGELLRDGEGQPRPTPLGFTKRFLIVTPGKEVQKRIIYSIENDLKNLPLFVPPGARWRDRFHFELYTPSDFRENLTLTDDAFLVVTNWQQFRFAKDNPSLWETFLGEREEIPKAEIIADLLTQYPDLCILNDEAHHVHATRRPNRDTGRDEELVWRRFMTFLHDRQIEQHLEGQRVFQQIDFSATPFYGSGDSKDYFPHIIYDYDLAQASADLLVKQLFLEQRQGYNLEALDFRAEREPTTGKRRGKILGLSPGQKIMLEIGKEKLEQLTEEFKAKGIDRKPVMLVLAEETEVADLVGDYFNTLANRDGDYYDSDRTVVYHSNLKTADYEAAANKLNDIDNDRLPLQVVVSVLSVREGFDRTNICVIVMLRASEADLLLEQIVGRGLRLMFPAYKSEYDQIQDLKEEARQQLLNREAPSNAFDCLFLVEHPKFKDFYENYLRAQGYAIASGDSSTKKATGDLMPVDAQSDRLDKYDIKWPVQIYDDIPMPKLHEIDVMKLGHYMVPFETQKSMPIKTMITDVHVETDTKAKTWELENDYFDYFYFLQRVARAVTQSKKTTHLSGLCTEITGLVDEYVTRRLFTKEIDFTEPDNYRVLQNQQVINFVSDQIRTAITKATDDLLYHPSATWRSLSDVPRLLMRFKNMVITPRCIYPYQAVQSEKGGFERQVMTKLLIPSPEVLAFAKLDRKHELAIAYRDDRGIQRKYEPDFIVKTASKMFILETKGDHLMTQSDTALKAQAAVAWCKSASRVTPPLGIDQPQEWEYILLKQSVFNANEGASFNALLPLMRQEVVMLVAGLYGELGLEV</sequence>
<dbReference type="EMBL" id="PXOH01000028">
    <property type="protein sequence ID" value="PSF33888.1"/>
    <property type="molecule type" value="Genomic_DNA"/>
</dbReference>
<dbReference type="PANTHER" id="PTHR47396">
    <property type="entry name" value="TYPE I RESTRICTION ENZYME ECOKI R PROTEIN"/>
    <property type="match status" value="1"/>
</dbReference>
<name>A0A2T1LTE1_9CHRO</name>
<proteinExistence type="predicted"/>
<comment type="caution">
    <text evidence="2">The sequence shown here is derived from an EMBL/GenBank/DDBJ whole genome shotgun (WGS) entry which is preliminary data.</text>
</comment>
<dbReference type="GO" id="GO:0003677">
    <property type="term" value="F:DNA binding"/>
    <property type="evidence" value="ECO:0007669"/>
    <property type="project" value="InterPro"/>
</dbReference>
<reference evidence="2 3" key="1">
    <citation type="submission" date="2018-03" db="EMBL/GenBank/DDBJ databases">
        <title>The ancient ancestry and fast evolution of plastids.</title>
        <authorList>
            <person name="Moore K.R."/>
            <person name="Magnabosco C."/>
            <person name="Momper L."/>
            <person name="Gold D.A."/>
            <person name="Bosak T."/>
            <person name="Fournier G.P."/>
        </authorList>
    </citation>
    <scope>NUCLEOTIDE SEQUENCE [LARGE SCALE GENOMIC DNA]</scope>
    <source>
        <strain evidence="2 3">CCALA 016</strain>
    </source>
</reference>
<dbReference type="GO" id="GO:0005524">
    <property type="term" value="F:ATP binding"/>
    <property type="evidence" value="ECO:0007669"/>
    <property type="project" value="InterPro"/>
</dbReference>
<keyword evidence="3" id="KW-1185">Reference proteome</keyword>
<dbReference type="SUPFAM" id="SSF52540">
    <property type="entry name" value="P-loop containing nucleoside triphosphate hydrolases"/>
    <property type="match status" value="1"/>
</dbReference>
<evidence type="ECO:0000313" key="2">
    <source>
        <dbReference type="EMBL" id="PSF33888.1"/>
    </source>
</evidence>
<dbReference type="Pfam" id="PF04851">
    <property type="entry name" value="ResIII"/>
    <property type="match status" value="1"/>
</dbReference>
<dbReference type="GO" id="GO:0005829">
    <property type="term" value="C:cytosol"/>
    <property type="evidence" value="ECO:0007669"/>
    <property type="project" value="TreeGrafter"/>
</dbReference>
<gene>
    <name evidence="2" type="ORF">C7H19_19385</name>
</gene>